<dbReference type="Pfam" id="PF13181">
    <property type="entry name" value="TPR_8"/>
    <property type="match status" value="1"/>
</dbReference>
<feature type="region of interest" description="Disordered" evidence="4">
    <location>
        <begin position="730"/>
        <end position="823"/>
    </location>
</feature>
<evidence type="ECO:0000313" key="7">
    <source>
        <dbReference type="Proteomes" id="UP001234581"/>
    </source>
</evidence>
<gene>
    <name evidence="6" type="ORF">O0I10_002412</name>
</gene>
<comment type="function">
    <text evidence="1">Involved in endocytosis.</text>
</comment>
<dbReference type="PROSITE" id="PS50005">
    <property type="entry name" value="TPR"/>
    <property type="match status" value="2"/>
</dbReference>
<sequence>MTTSKAIQIAKDIEDARCKGNWKLMPELARRYRKHNPKGEVLAQTIVAEASLAQLVQNTQSSSSSSLLNADQVKSIRHQLQSVIHMTDTATATDREFAKVVLARSYYACGDFTKAVDIVSHLSFERQDVNAGYNAVLLLQARVMKAVGFEHMGDMPLAFDTYRSVTTVVKDALTAKERVLVEWAEEGLYRGAMVAWKYEGADVGSTLEMLRAYQRVTASQPLAWRQSKRIKMAEQSLRYLCNVYRKGEYCPSERSGTKQAMFVIEVTQLHALYEKMILSVAKFPRANQVNQPILDYADLVWEIVETPSVATWSVNDLRGFTEGLNRATQKAFNSPRITRHLFHVQYMTGDYKQAHHALQAYLYMVGLVSHARNASRDHGEALAIDSRGNTRPVPAIKKEDIRQLVQESAGGELADMHNAAKPTKSIASRRTVEKESTQDTLRVLLAGIKMLCQDLENGPEAVELGEIASAVFNLQSEGFQQEHKVLGANVYRATGTAYGLLANQTTDPPTRSQYHSEALKFLQESTAMDPDAWQTYYQLALQQGTMRDVHLAIQTITKALQMNPDHIPSWHLLVLACSCPSQGGLEQALRTCQMSLDRIQQSDDLPEDGSSNNSDQDGGDDQQPQDLGSRPGFDRLEQRVLLQMTQSMLLNVARGAQDALESQKGVFSTYGQIAIPEEMDEGTGGLYQSNGNNVSAGSRNPMVVSGSLGNLSESVSGGIAAQESAPVITNGKTTTNGVTRGSTWHTNGSSTSSSNGSDDTIRTAPTPLGASSSSHHHRGRLHPSLHLFRSKSKLRKQHPEKVNGSTTTTTTNDSTTRGSYPMQASVSSLHSAVPSLSSTASIIPHGSVGSATMDAQPTARCRLRQRRSIRILCNLWLLSASCFLELGLVNETLKAIEEAENVDWTNNAGVWCMLGRLRLVENKIDSAIAAFQKGLVCDGNDVECRVWLAKAYIQHGDLEVAEGLLEFVTRSNGWNCTEAWLYLGQVYRKTDRLERAKDCFIYALELERTQPIQPFSILPRCI</sequence>
<feature type="compositionally biased region" description="Basic residues" evidence="4">
    <location>
        <begin position="774"/>
        <end position="798"/>
    </location>
</feature>
<feature type="repeat" description="TPR" evidence="3">
    <location>
        <begin position="977"/>
        <end position="1010"/>
    </location>
</feature>
<dbReference type="EMBL" id="JARTCD010000007">
    <property type="protein sequence ID" value="KAJ8661606.1"/>
    <property type="molecule type" value="Genomic_DNA"/>
</dbReference>
<evidence type="ECO:0000256" key="1">
    <source>
        <dbReference type="ARBA" id="ARBA00002550"/>
    </source>
</evidence>
<dbReference type="PANTHER" id="PTHR23083">
    <property type="entry name" value="TETRATRICOPEPTIDE REPEAT PROTEIN, TPR"/>
    <property type="match status" value="1"/>
</dbReference>
<dbReference type="GeneID" id="83209829"/>
<keyword evidence="7" id="KW-1185">Reference proteome</keyword>
<evidence type="ECO:0000256" key="2">
    <source>
        <dbReference type="ARBA" id="ARBA00038251"/>
    </source>
</evidence>
<evidence type="ECO:0000256" key="3">
    <source>
        <dbReference type="PROSITE-ProRule" id="PRU00339"/>
    </source>
</evidence>
<feature type="repeat" description="TPR" evidence="3">
    <location>
        <begin position="533"/>
        <end position="566"/>
    </location>
</feature>
<dbReference type="Gene3D" id="1.25.40.10">
    <property type="entry name" value="Tetratricopeptide repeat domain"/>
    <property type="match status" value="2"/>
</dbReference>
<keyword evidence="3" id="KW-0802">TPR repeat</keyword>
<proteinExistence type="inferred from homology"/>
<organism evidence="6 7">
    <name type="scientific">Lichtheimia ornata</name>
    <dbReference type="NCBI Taxonomy" id="688661"/>
    <lineage>
        <taxon>Eukaryota</taxon>
        <taxon>Fungi</taxon>
        <taxon>Fungi incertae sedis</taxon>
        <taxon>Mucoromycota</taxon>
        <taxon>Mucoromycotina</taxon>
        <taxon>Mucoromycetes</taxon>
        <taxon>Mucorales</taxon>
        <taxon>Lichtheimiaceae</taxon>
        <taxon>Lichtheimia</taxon>
    </lineage>
</organism>
<feature type="region of interest" description="Disordered" evidence="4">
    <location>
        <begin position="602"/>
        <end position="631"/>
    </location>
</feature>
<dbReference type="Pfam" id="PF19440">
    <property type="entry name" value="TTC7_N"/>
    <property type="match status" value="1"/>
</dbReference>
<dbReference type="RefSeq" id="XP_058346519.1">
    <property type="nucleotide sequence ID" value="XM_058482495.1"/>
</dbReference>
<feature type="compositionally biased region" description="Polar residues" evidence="4">
    <location>
        <begin position="730"/>
        <end position="745"/>
    </location>
</feature>
<comment type="caution">
    <text evidence="6">The sequence shown here is derived from an EMBL/GenBank/DDBJ whole genome shotgun (WGS) entry which is preliminary data.</text>
</comment>
<dbReference type="SMART" id="SM00028">
    <property type="entry name" value="TPR"/>
    <property type="match status" value="3"/>
</dbReference>
<comment type="similarity">
    <text evidence="2">Belongs to the YPP1 family.</text>
</comment>
<dbReference type="InterPro" id="IPR019734">
    <property type="entry name" value="TPR_rpt"/>
</dbReference>
<dbReference type="InterPro" id="IPR045819">
    <property type="entry name" value="TTC7_N"/>
</dbReference>
<reference evidence="6 7" key="1">
    <citation type="submission" date="2023-03" db="EMBL/GenBank/DDBJ databases">
        <title>Genome sequence of Lichtheimia ornata CBS 291.66.</title>
        <authorList>
            <person name="Mohabir J.T."/>
            <person name="Shea T.P."/>
            <person name="Kurbessoian T."/>
            <person name="Berby B."/>
            <person name="Fontaine J."/>
            <person name="Livny J."/>
            <person name="Gnirke A."/>
            <person name="Stajich J.E."/>
            <person name="Cuomo C.A."/>
        </authorList>
    </citation>
    <scope>NUCLEOTIDE SEQUENCE [LARGE SCALE GENOMIC DNA]</scope>
    <source>
        <strain evidence="6">CBS 291.66</strain>
    </source>
</reference>
<protein>
    <recommendedName>
        <fullName evidence="5">Tetratricopeptide repeat protein 7 N-terminal domain-containing protein</fullName>
    </recommendedName>
</protein>
<accession>A0AAD7VAU7</accession>
<evidence type="ECO:0000313" key="6">
    <source>
        <dbReference type="EMBL" id="KAJ8661606.1"/>
    </source>
</evidence>
<dbReference type="Proteomes" id="UP001234581">
    <property type="component" value="Unassembled WGS sequence"/>
</dbReference>
<feature type="compositionally biased region" description="Low complexity" evidence="4">
    <location>
        <begin position="805"/>
        <end position="816"/>
    </location>
</feature>
<dbReference type="AlphaFoldDB" id="A0AAD7VAU7"/>
<feature type="domain" description="Tetratricopeptide repeat protein 7 N-terminal" evidence="5">
    <location>
        <begin position="5"/>
        <end position="150"/>
    </location>
</feature>
<evidence type="ECO:0000259" key="5">
    <source>
        <dbReference type="Pfam" id="PF19440"/>
    </source>
</evidence>
<evidence type="ECO:0000256" key="4">
    <source>
        <dbReference type="SAM" id="MobiDB-lite"/>
    </source>
</evidence>
<name>A0AAD7VAU7_9FUNG</name>
<dbReference type="InterPro" id="IPR051722">
    <property type="entry name" value="Endocytosis_PI4K-reg_protein"/>
</dbReference>
<dbReference type="InterPro" id="IPR011990">
    <property type="entry name" value="TPR-like_helical_dom_sf"/>
</dbReference>
<dbReference type="PANTHER" id="PTHR23083:SF464">
    <property type="entry name" value="TETRATRICOPEPTIDE REPEAT DOMAIN 7, ISOFORM A"/>
    <property type="match status" value="1"/>
</dbReference>
<feature type="compositionally biased region" description="Low complexity" evidence="4">
    <location>
        <begin position="746"/>
        <end position="758"/>
    </location>
</feature>
<feature type="compositionally biased region" description="Low complexity" evidence="4">
    <location>
        <begin position="608"/>
        <end position="629"/>
    </location>
</feature>
<dbReference type="SUPFAM" id="SSF48452">
    <property type="entry name" value="TPR-like"/>
    <property type="match status" value="2"/>
</dbReference>